<reference evidence="5 6" key="1">
    <citation type="journal article" date="2015" name="Microbes Environ.">
        <title>Distribution and evolution of nitrogen fixation genes in the phylum bacteroidetes.</title>
        <authorList>
            <person name="Inoue J."/>
            <person name="Oshima K."/>
            <person name="Suda W."/>
            <person name="Sakamoto M."/>
            <person name="Iino T."/>
            <person name="Noda S."/>
            <person name="Hongoh Y."/>
            <person name="Hattori M."/>
            <person name="Ohkuma M."/>
        </authorList>
    </citation>
    <scope>NUCLEOTIDE SEQUENCE [LARGE SCALE GENOMIC DNA]</scope>
    <source>
        <strain evidence="5">JCM 15548</strain>
    </source>
</reference>
<dbReference type="Pfam" id="PF14559">
    <property type="entry name" value="TPR_19"/>
    <property type="match status" value="1"/>
</dbReference>
<dbReference type="InterPro" id="IPR011990">
    <property type="entry name" value="TPR-like_helical_dom_sf"/>
</dbReference>
<gene>
    <name evidence="5" type="ORF">JCM15548_11119</name>
</gene>
<feature type="repeat" description="TPR" evidence="3">
    <location>
        <begin position="57"/>
        <end position="90"/>
    </location>
</feature>
<dbReference type="Gene3D" id="1.25.40.10">
    <property type="entry name" value="Tetratricopeptide repeat domain"/>
    <property type="match status" value="1"/>
</dbReference>
<keyword evidence="2 3" id="KW-0802">TPR repeat</keyword>
<feature type="signal peptide" evidence="4">
    <location>
        <begin position="1"/>
        <end position="21"/>
    </location>
</feature>
<dbReference type="InterPro" id="IPR013105">
    <property type="entry name" value="TPR_2"/>
</dbReference>
<dbReference type="SUPFAM" id="SSF48452">
    <property type="entry name" value="TPR-like"/>
    <property type="match status" value="1"/>
</dbReference>
<dbReference type="Proteomes" id="UP000032900">
    <property type="component" value="Unassembled WGS sequence"/>
</dbReference>
<keyword evidence="1" id="KW-0677">Repeat</keyword>
<evidence type="ECO:0000313" key="6">
    <source>
        <dbReference type="Proteomes" id="UP000032900"/>
    </source>
</evidence>
<dbReference type="RefSeq" id="WP_062122737.1">
    <property type="nucleotide sequence ID" value="NZ_BAZW01000006.1"/>
</dbReference>
<accession>A0A0E9LVT6</accession>
<sequence>MKHLLAIAILFVVLVSTEAQYSDQVLKAFEQSYSLEKAGDFEQSAAVLQNIYQRDSYEFNLRLGWLYFNEGCFEDSKTHYKRALALMPYSEEARFGIVLPMAANGEWDEIIKIYSQILENSPGNTVALYRLGSIHYERKNWTQAARHFQKVVDLYPFHYDGLIMMAWTSLQLGKNREARVLFNKVLLWSPNDASAREGLKLLD</sequence>
<feature type="repeat" description="TPR" evidence="3">
    <location>
        <begin position="125"/>
        <end position="158"/>
    </location>
</feature>
<dbReference type="STRING" id="1236989.JCM15548_11119"/>
<dbReference type="SMART" id="SM00028">
    <property type="entry name" value="TPR"/>
    <property type="match status" value="3"/>
</dbReference>
<protein>
    <submittedName>
        <fullName evidence="5">Uncharacterized protein</fullName>
    </submittedName>
</protein>
<organism evidence="5 6">
    <name type="scientific">Geofilum rubicundum JCM 15548</name>
    <dbReference type="NCBI Taxonomy" id="1236989"/>
    <lineage>
        <taxon>Bacteria</taxon>
        <taxon>Pseudomonadati</taxon>
        <taxon>Bacteroidota</taxon>
        <taxon>Bacteroidia</taxon>
        <taxon>Marinilabiliales</taxon>
        <taxon>Marinilabiliaceae</taxon>
        <taxon>Geofilum</taxon>
    </lineage>
</organism>
<evidence type="ECO:0000313" key="5">
    <source>
        <dbReference type="EMBL" id="GAO28970.1"/>
    </source>
</evidence>
<dbReference type="AlphaFoldDB" id="A0A0E9LVT6"/>
<dbReference type="Pfam" id="PF07719">
    <property type="entry name" value="TPR_2"/>
    <property type="match status" value="1"/>
</dbReference>
<dbReference type="PANTHER" id="PTHR12558">
    <property type="entry name" value="CELL DIVISION CYCLE 16,23,27"/>
    <property type="match status" value="1"/>
</dbReference>
<evidence type="ECO:0000256" key="1">
    <source>
        <dbReference type="ARBA" id="ARBA00022737"/>
    </source>
</evidence>
<keyword evidence="4" id="KW-0732">Signal</keyword>
<comment type="caution">
    <text evidence="5">The sequence shown here is derived from an EMBL/GenBank/DDBJ whole genome shotgun (WGS) entry which is preliminary data.</text>
</comment>
<proteinExistence type="predicted"/>
<dbReference type="OrthoDB" id="1120910at2"/>
<keyword evidence="6" id="KW-1185">Reference proteome</keyword>
<evidence type="ECO:0000256" key="3">
    <source>
        <dbReference type="PROSITE-ProRule" id="PRU00339"/>
    </source>
</evidence>
<evidence type="ECO:0000256" key="2">
    <source>
        <dbReference type="ARBA" id="ARBA00022803"/>
    </source>
</evidence>
<dbReference type="PANTHER" id="PTHR12558:SF13">
    <property type="entry name" value="CELL DIVISION CYCLE PROTEIN 27 HOMOLOG"/>
    <property type="match status" value="1"/>
</dbReference>
<dbReference type="InterPro" id="IPR019734">
    <property type="entry name" value="TPR_rpt"/>
</dbReference>
<feature type="chain" id="PRO_5002428655" evidence="4">
    <location>
        <begin position="22"/>
        <end position="203"/>
    </location>
</feature>
<dbReference type="EMBL" id="BAZW01000006">
    <property type="protein sequence ID" value="GAO28970.1"/>
    <property type="molecule type" value="Genomic_DNA"/>
</dbReference>
<evidence type="ECO:0000256" key="4">
    <source>
        <dbReference type="SAM" id="SignalP"/>
    </source>
</evidence>
<name>A0A0E9LVT6_9BACT</name>
<dbReference type="PROSITE" id="PS50005">
    <property type="entry name" value="TPR"/>
    <property type="match status" value="2"/>
</dbReference>